<proteinExistence type="predicted"/>
<reference evidence="2" key="1">
    <citation type="submission" date="2011-08" db="EMBL/GenBank/DDBJ databases">
        <authorList>
            <person name="Rombauts S."/>
        </authorList>
    </citation>
    <scope>NUCLEOTIDE SEQUENCE</scope>
    <source>
        <strain evidence="2">London</strain>
    </source>
</reference>
<name>T1JRN0_TETUR</name>
<keyword evidence="2" id="KW-1185">Reference proteome</keyword>
<dbReference type="EMBL" id="CAEY01000449">
    <property type="status" value="NOT_ANNOTATED_CDS"/>
    <property type="molecule type" value="Genomic_DNA"/>
</dbReference>
<dbReference type="HOGENOM" id="CLU_2187214_0_0_1"/>
<reference evidence="1" key="2">
    <citation type="submission" date="2015-06" db="UniProtKB">
        <authorList>
            <consortium name="EnsemblMetazoa"/>
        </authorList>
    </citation>
    <scope>IDENTIFICATION</scope>
</reference>
<dbReference type="Proteomes" id="UP000015104">
    <property type="component" value="Unassembled WGS sequence"/>
</dbReference>
<accession>T1JRN0</accession>
<organism evidence="1 2">
    <name type="scientific">Tetranychus urticae</name>
    <name type="common">Two-spotted spider mite</name>
    <dbReference type="NCBI Taxonomy" id="32264"/>
    <lineage>
        <taxon>Eukaryota</taxon>
        <taxon>Metazoa</taxon>
        <taxon>Ecdysozoa</taxon>
        <taxon>Arthropoda</taxon>
        <taxon>Chelicerata</taxon>
        <taxon>Arachnida</taxon>
        <taxon>Acari</taxon>
        <taxon>Acariformes</taxon>
        <taxon>Trombidiformes</taxon>
        <taxon>Prostigmata</taxon>
        <taxon>Eleutherengona</taxon>
        <taxon>Raphignathae</taxon>
        <taxon>Tetranychoidea</taxon>
        <taxon>Tetranychidae</taxon>
        <taxon>Tetranychus</taxon>
    </lineage>
</organism>
<sequence>MPRALLDDFRQVLEMFRQNLKQYVKPVTLLKCSHSSQNICLKSLRNAIFCYAHIPNRITSGIVPLSYNEDLLNPTIATNALTELLNSLNNLQEIHKLLICGKIITPQVN</sequence>
<evidence type="ECO:0000313" key="1">
    <source>
        <dbReference type="EnsemblMetazoa" id="tetur01g07470.1"/>
    </source>
</evidence>
<evidence type="ECO:0000313" key="2">
    <source>
        <dbReference type="Proteomes" id="UP000015104"/>
    </source>
</evidence>
<protein>
    <submittedName>
        <fullName evidence="1">Uncharacterized protein</fullName>
    </submittedName>
</protein>
<dbReference type="EnsemblMetazoa" id="tetur01g07470.1">
    <property type="protein sequence ID" value="tetur01g07470.1"/>
    <property type="gene ID" value="tetur01g07470"/>
</dbReference>
<dbReference type="AlphaFoldDB" id="T1JRN0"/>